<organism evidence="1 2">
    <name type="scientific">Litoreibacter janthinus</name>
    <dbReference type="NCBI Taxonomy" id="670154"/>
    <lineage>
        <taxon>Bacteria</taxon>
        <taxon>Pseudomonadati</taxon>
        <taxon>Pseudomonadota</taxon>
        <taxon>Alphaproteobacteria</taxon>
        <taxon>Rhodobacterales</taxon>
        <taxon>Roseobacteraceae</taxon>
        <taxon>Litoreibacter</taxon>
    </lineage>
</organism>
<name>A0A1I6GD88_9RHOB</name>
<gene>
    <name evidence="1" type="ORF">SAMN04488002_1275</name>
</gene>
<dbReference type="InterPro" id="IPR011006">
    <property type="entry name" value="CheY-like_superfamily"/>
</dbReference>
<evidence type="ECO:0000313" key="1">
    <source>
        <dbReference type="EMBL" id="SFR40162.1"/>
    </source>
</evidence>
<proteinExistence type="predicted"/>
<dbReference type="Gene3D" id="3.40.50.2300">
    <property type="match status" value="1"/>
</dbReference>
<dbReference type="EMBL" id="FOYO01000001">
    <property type="protein sequence ID" value="SFR40162.1"/>
    <property type="molecule type" value="Genomic_DNA"/>
</dbReference>
<dbReference type="Proteomes" id="UP000199658">
    <property type="component" value="Unassembled WGS sequence"/>
</dbReference>
<evidence type="ECO:0008006" key="3">
    <source>
        <dbReference type="Google" id="ProtNLM"/>
    </source>
</evidence>
<protein>
    <recommendedName>
        <fullName evidence="3">Response regulator receiver domain-containing protein</fullName>
    </recommendedName>
</protein>
<dbReference type="AlphaFoldDB" id="A0A1I6GD88"/>
<dbReference type="SUPFAM" id="SSF52172">
    <property type="entry name" value="CheY-like"/>
    <property type="match status" value="1"/>
</dbReference>
<reference evidence="2" key="1">
    <citation type="submission" date="2016-10" db="EMBL/GenBank/DDBJ databases">
        <authorList>
            <person name="Varghese N."/>
            <person name="Submissions S."/>
        </authorList>
    </citation>
    <scope>NUCLEOTIDE SEQUENCE [LARGE SCALE GENOMIC DNA]</scope>
    <source>
        <strain evidence="2">DSM 26921</strain>
    </source>
</reference>
<keyword evidence="2" id="KW-1185">Reference proteome</keyword>
<dbReference type="STRING" id="670154.SAMN04488002_1275"/>
<evidence type="ECO:0000313" key="2">
    <source>
        <dbReference type="Proteomes" id="UP000199658"/>
    </source>
</evidence>
<sequence length="145" mass="16130">MMTNSFAPPLGGETLAVYGPESQQGTTLMRSLIWRGYQPLRVTRKQEVKNLFDHAIISALIVLDTVSIECAQQLCLSLRTTNRRTPIVVMLSPDNCGAGIGLLDSGADHYVIQPAQIDELLHKLHALTRRTRRTGFSFFPTTYAK</sequence>
<accession>A0A1I6GD88</accession>